<dbReference type="PANTHER" id="PTHR43591:SF110">
    <property type="entry name" value="RHODANESE DOMAIN-CONTAINING PROTEIN"/>
    <property type="match status" value="1"/>
</dbReference>
<evidence type="ECO:0000313" key="3">
    <source>
        <dbReference type="Proteomes" id="UP000799750"/>
    </source>
</evidence>
<protein>
    <recommendedName>
        <fullName evidence="1">Methyltransferase domain-containing protein</fullName>
    </recommendedName>
</protein>
<reference evidence="2" key="1">
    <citation type="journal article" date="2020" name="Stud. Mycol.">
        <title>101 Dothideomycetes genomes: a test case for predicting lifestyles and emergence of pathogens.</title>
        <authorList>
            <person name="Haridas S."/>
            <person name="Albert R."/>
            <person name="Binder M."/>
            <person name="Bloem J."/>
            <person name="Labutti K."/>
            <person name="Salamov A."/>
            <person name="Andreopoulos B."/>
            <person name="Baker S."/>
            <person name="Barry K."/>
            <person name="Bills G."/>
            <person name="Bluhm B."/>
            <person name="Cannon C."/>
            <person name="Castanera R."/>
            <person name="Culley D."/>
            <person name="Daum C."/>
            <person name="Ezra D."/>
            <person name="Gonzalez J."/>
            <person name="Henrissat B."/>
            <person name="Kuo A."/>
            <person name="Liang C."/>
            <person name="Lipzen A."/>
            <person name="Lutzoni F."/>
            <person name="Magnuson J."/>
            <person name="Mondo S."/>
            <person name="Nolan M."/>
            <person name="Ohm R."/>
            <person name="Pangilinan J."/>
            <person name="Park H.-J."/>
            <person name="Ramirez L."/>
            <person name="Alfaro M."/>
            <person name="Sun H."/>
            <person name="Tritt A."/>
            <person name="Yoshinaga Y."/>
            <person name="Zwiers L.-H."/>
            <person name="Turgeon B."/>
            <person name="Goodwin S."/>
            <person name="Spatafora J."/>
            <person name="Crous P."/>
            <person name="Grigoriev I."/>
        </authorList>
    </citation>
    <scope>NUCLEOTIDE SEQUENCE</scope>
    <source>
        <strain evidence="2">CBS 269.34</strain>
    </source>
</reference>
<name>A0A6A6QAF0_9PEZI</name>
<dbReference type="Pfam" id="PF13649">
    <property type="entry name" value="Methyltransf_25"/>
    <property type="match status" value="1"/>
</dbReference>
<dbReference type="CDD" id="cd02440">
    <property type="entry name" value="AdoMet_MTases"/>
    <property type="match status" value="1"/>
</dbReference>
<dbReference type="Proteomes" id="UP000799750">
    <property type="component" value="Unassembled WGS sequence"/>
</dbReference>
<keyword evidence="3" id="KW-1185">Reference proteome</keyword>
<dbReference type="InterPro" id="IPR029063">
    <property type="entry name" value="SAM-dependent_MTases_sf"/>
</dbReference>
<feature type="domain" description="Methyltransferase" evidence="1">
    <location>
        <begin position="49"/>
        <end position="144"/>
    </location>
</feature>
<dbReference type="SUPFAM" id="SSF53335">
    <property type="entry name" value="S-adenosyl-L-methionine-dependent methyltransferases"/>
    <property type="match status" value="1"/>
</dbReference>
<proteinExistence type="predicted"/>
<dbReference type="OrthoDB" id="417697at2759"/>
<dbReference type="AlphaFoldDB" id="A0A6A6QAF0"/>
<gene>
    <name evidence="2" type="ORF">BU16DRAFT_496840</name>
</gene>
<dbReference type="EMBL" id="MU004200">
    <property type="protein sequence ID" value="KAF2489004.1"/>
    <property type="molecule type" value="Genomic_DNA"/>
</dbReference>
<dbReference type="PANTHER" id="PTHR43591">
    <property type="entry name" value="METHYLTRANSFERASE"/>
    <property type="match status" value="1"/>
</dbReference>
<evidence type="ECO:0000313" key="2">
    <source>
        <dbReference type="EMBL" id="KAF2489004.1"/>
    </source>
</evidence>
<evidence type="ECO:0000259" key="1">
    <source>
        <dbReference type="Pfam" id="PF13649"/>
    </source>
</evidence>
<dbReference type="InterPro" id="IPR041698">
    <property type="entry name" value="Methyltransf_25"/>
</dbReference>
<dbReference type="Gene3D" id="3.40.50.150">
    <property type="entry name" value="Vaccinia Virus protein VP39"/>
    <property type="match status" value="1"/>
</dbReference>
<accession>A0A6A6QAF0</accession>
<organism evidence="2 3">
    <name type="scientific">Lophium mytilinum</name>
    <dbReference type="NCBI Taxonomy" id="390894"/>
    <lineage>
        <taxon>Eukaryota</taxon>
        <taxon>Fungi</taxon>
        <taxon>Dikarya</taxon>
        <taxon>Ascomycota</taxon>
        <taxon>Pezizomycotina</taxon>
        <taxon>Dothideomycetes</taxon>
        <taxon>Pleosporomycetidae</taxon>
        <taxon>Mytilinidiales</taxon>
        <taxon>Mytilinidiaceae</taxon>
        <taxon>Lophium</taxon>
    </lineage>
</organism>
<sequence length="288" mass="31813">MTVSQDPNAEIFSSEEIPERLDEQHIATTKTFGFLVHPNIPLNSPTIKIADIGTGTGIWLLDVAKSLPPTCQLIGFDVSSSAFPPTQTLPPNVSFQIQDMLLPFPASEIGSFDVVAVRFVSTATTRAAWALAIENVMTLLKPGGWLQWIDSCNFALYNSVAGSSRAACQEIYDGLEPFRAKDDVVIGMVMREPRNMRREDVFRKLGLTDVHEDVFSTDRLQDPGLQLRDKGTRNAIVCFLACLQALVGVDGNGWSEERIERLKVEAMKEVDEGVYHTLDQVCIVGRKA</sequence>